<proteinExistence type="predicted"/>
<accession>A0A3P6VBQ7</accession>
<dbReference type="EMBL" id="UYRU01044644">
    <property type="protein sequence ID" value="VDK87294.1"/>
    <property type="molecule type" value="Genomic_DNA"/>
</dbReference>
<dbReference type="Proteomes" id="UP000281553">
    <property type="component" value="Unassembled WGS sequence"/>
</dbReference>
<evidence type="ECO:0000313" key="1">
    <source>
        <dbReference type="EMBL" id="VDK87294.1"/>
    </source>
</evidence>
<sequence>MLTSTPSLAVMSTPQAQLFEDELPLIRSCPALNEIRSAEQLEDLTIEVRSIFVIGGHTPQQAGSTAVDEFIVRERCWCQRPSLANRRLVAASAVVKVNDEHREGEQKALIGVFGGSYKAGASWSYLAACEVFDVKQNK</sequence>
<keyword evidence="2" id="KW-1185">Reference proteome</keyword>
<organism evidence="1 2">
    <name type="scientific">Dibothriocephalus latus</name>
    <name type="common">Fish tapeworm</name>
    <name type="synonym">Diphyllobothrium latum</name>
    <dbReference type="NCBI Taxonomy" id="60516"/>
    <lineage>
        <taxon>Eukaryota</taxon>
        <taxon>Metazoa</taxon>
        <taxon>Spiralia</taxon>
        <taxon>Lophotrochozoa</taxon>
        <taxon>Platyhelminthes</taxon>
        <taxon>Cestoda</taxon>
        <taxon>Eucestoda</taxon>
        <taxon>Diphyllobothriidea</taxon>
        <taxon>Diphyllobothriidae</taxon>
        <taxon>Dibothriocephalus</taxon>
    </lineage>
</organism>
<protein>
    <submittedName>
        <fullName evidence="1">Uncharacterized protein</fullName>
    </submittedName>
</protein>
<dbReference type="SUPFAM" id="SSF117281">
    <property type="entry name" value="Kelch motif"/>
    <property type="match status" value="1"/>
</dbReference>
<dbReference type="InterPro" id="IPR015915">
    <property type="entry name" value="Kelch-typ_b-propeller"/>
</dbReference>
<dbReference type="Gene3D" id="2.120.10.80">
    <property type="entry name" value="Kelch-type beta propeller"/>
    <property type="match status" value="1"/>
</dbReference>
<evidence type="ECO:0000313" key="2">
    <source>
        <dbReference type="Proteomes" id="UP000281553"/>
    </source>
</evidence>
<dbReference type="OrthoDB" id="6310210at2759"/>
<name>A0A3P6VBQ7_DIBLA</name>
<dbReference type="AlphaFoldDB" id="A0A3P6VBQ7"/>
<gene>
    <name evidence="1" type="ORF">DILT_LOCUS4002</name>
</gene>
<reference evidence="1 2" key="1">
    <citation type="submission" date="2018-11" db="EMBL/GenBank/DDBJ databases">
        <authorList>
            <consortium name="Pathogen Informatics"/>
        </authorList>
    </citation>
    <scope>NUCLEOTIDE SEQUENCE [LARGE SCALE GENOMIC DNA]</scope>
</reference>